<dbReference type="PROSITE" id="PS51257">
    <property type="entry name" value="PROKAR_LIPOPROTEIN"/>
    <property type="match status" value="1"/>
</dbReference>
<reference evidence="2" key="1">
    <citation type="submission" date="2022-11" db="EMBL/GenBank/DDBJ databases">
        <title>Minimal conservation of predation-associated metabolite biosynthetic gene clusters underscores biosynthetic potential of Myxococcota including descriptions for ten novel species: Archangium lansinium sp. nov., Myxococcus landrumus sp. nov., Nannocystis bai.</title>
        <authorList>
            <person name="Ahearne A."/>
            <person name="Stevens C."/>
            <person name="Dowd S."/>
        </authorList>
    </citation>
    <scope>NUCLEOTIDE SEQUENCE</scope>
    <source>
        <strain evidence="2">Fl3</strain>
    </source>
</reference>
<dbReference type="Proteomes" id="UP001164459">
    <property type="component" value="Chromosome"/>
</dbReference>
<protein>
    <recommendedName>
        <fullName evidence="4">Lipoprotein</fullName>
    </recommendedName>
</protein>
<accession>A0ABY7H5E2</accession>
<keyword evidence="3" id="KW-1185">Reference proteome</keyword>
<evidence type="ECO:0000313" key="2">
    <source>
        <dbReference type="EMBL" id="WAS94481.1"/>
    </source>
</evidence>
<dbReference type="EMBL" id="CP114040">
    <property type="protein sequence ID" value="WAS94481.1"/>
    <property type="molecule type" value="Genomic_DNA"/>
</dbReference>
<evidence type="ECO:0008006" key="4">
    <source>
        <dbReference type="Google" id="ProtNLM"/>
    </source>
</evidence>
<sequence length="210" mass="21886">MRQMLLTTWVAMAAAGCHFESGGVTAGATDSEASDETTAGSATETGPAPGATSELAVSYCHGFQAAAEAPFLSLYIVGGEALTDGEAWPIECNEGRWMFGIYPSLGGWDPKADEVKFTVAVEVDGFNLDGAGHFFRDEVDYHIGCDDPWAGLIGVAPVYLPEGVTDPEQLDGKPAKILVTVLAGGMELRAEAAVTLSAPRDVLLQGCTSP</sequence>
<name>A0ABY7H5E2_9BACT</name>
<dbReference type="RefSeq" id="WP_269036815.1">
    <property type="nucleotide sequence ID" value="NZ_CP114040.1"/>
</dbReference>
<proteinExistence type="predicted"/>
<gene>
    <name evidence="2" type="ORF">O0S08_50840</name>
</gene>
<feature type="region of interest" description="Disordered" evidence="1">
    <location>
        <begin position="26"/>
        <end position="49"/>
    </location>
</feature>
<evidence type="ECO:0000256" key="1">
    <source>
        <dbReference type="SAM" id="MobiDB-lite"/>
    </source>
</evidence>
<evidence type="ECO:0000313" key="3">
    <source>
        <dbReference type="Proteomes" id="UP001164459"/>
    </source>
</evidence>
<organism evidence="2 3">
    <name type="scientific">Nannocystis punicea</name>
    <dbReference type="NCBI Taxonomy" id="2995304"/>
    <lineage>
        <taxon>Bacteria</taxon>
        <taxon>Pseudomonadati</taxon>
        <taxon>Myxococcota</taxon>
        <taxon>Polyangia</taxon>
        <taxon>Nannocystales</taxon>
        <taxon>Nannocystaceae</taxon>
        <taxon>Nannocystis</taxon>
    </lineage>
</organism>